<evidence type="ECO:0000256" key="4">
    <source>
        <dbReference type="ARBA" id="ARBA00023136"/>
    </source>
</evidence>
<sequence length="307" mass="34510">MSGSNLLLRVTSHGLVTWEPPGLYNTHCAVDTTWFPFDVQTCIISVSGWSYNMEDLNVTNKVSHISTNDYRVNGEWLLSRTYISSIPKEGRSHLNLVLQLERRSAFYVMNVLVPVLLTSLLTPMVFKLPSESGERISFILTVVLAIEVLLTVVSAHMPATSLHTSVMELYLVMVLSISALAVILTSLILNLYHREDDMELPKGIRLMLQCHQQLQRRTQVGSAKEETGHAMHKPCNTSNDESSSSDEKHANSNVVEEFDKIGNLKNNKRITCQKLSTHLDDIFFWVFFGLTLLCTLIFMLTMGFGGS</sequence>
<dbReference type="PANTHER" id="PTHR18945">
    <property type="entry name" value="NEUROTRANSMITTER GATED ION CHANNEL"/>
    <property type="match status" value="1"/>
</dbReference>
<feature type="transmembrane region" description="Helical" evidence="6">
    <location>
        <begin position="105"/>
        <end position="126"/>
    </location>
</feature>
<evidence type="ECO:0000256" key="1">
    <source>
        <dbReference type="ARBA" id="ARBA00004141"/>
    </source>
</evidence>
<keyword evidence="10" id="KW-1185">Reference proteome</keyword>
<dbReference type="InterPro" id="IPR006202">
    <property type="entry name" value="Neur_chan_lig-bd"/>
</dbReference>
<proteinExistence type="predicted"/>
<dbReference type="Pfam" id="PF02931">
    <property type="entry name" value="Neur_chan_LBD"/>
    <property type="match status" value="1"/>
</dbReference>
<evidence type="ECO:0000313" key="9">
    <source>
        <dbReference type="EMBL" id="OWF43425.1"/>
    </source>
</evidence>
<dbReference type="Pfam" id="PF02932">
    <property type="entry name" value="Neur_chan_memb"/>
    <property type="match status" value="1"/>
</dbReference>
<dbReference type="EMBL" id="NEDP02005106">
    <property type="protein sequence ID" value="OWF43425.1"/>
    <property type="molecule type" value="Genomic_DNA"/>
</dbReference>
<evidence type="ECO:0000256" key="5">
    <source>
        <dbReference type="SAM" id="MobiDB-lite"/>
    </source>
</evidence>
<gene>
    <name evidence="9" type="ORF">KP79_PYT24173</name>
</gene>
<evidence type="ECO:0000259" key="7">
    <source>
        <dbReference type="Pfam" id="PF02931"/>
    </source>
</evidence>
<dbReference type="SUPFAM" id="SSF90112">
    <property type="entry name" value="Neurotransmitter-gated ion-channel transmembrane pore"/>
    <property type="match status" value="1"/>
</dbReference>
<comment type="subcellular location">
    <subcellularLocation>
        <location evidence="1">Membrane</location>
        <topology evidence="1">Multi-pass membrane protein</topology>
    </subcellularLocation>
</comment>
<organism evidence="9 10">
    <name type="scientific">Mizuhopecten yessoensis</name>
    <name type="common">Japanese scallop</name>
    <name type="synonym">Patinopecten yessoensis</name>
    <dbReference type="NCBI Taxonomy" id="6573"/>
    <lineage>
        <taxon>Eukaryota</taxon>
        <taxon>Metazoa</taxon>
        <taxon>Spiralia</taxon>
        <taxon>Lophotrochozoa</taxon>
        <taxon>Mollusca</taxon>
        <taxon>Bivalvia</taxon>
        <taxon>Autobranchia</taxon>
        <taxon>Pteriomorphia</taxon>
        <taxon>Pectinida</taxon>
        <taxon>Pectinoidea</taxon>
        <taxon>Pectinidae</taxon>
        <taxon>Mizuhopecten</taxon>
    </lineage>
</organism>
<dbReference type="GO" id="GO:0004888">
    <property type="term" value="F:transmembrane signaling receptor activity"/>
    <property type="evidence" value="ECO:0007669"/>
    <property type="project" value="InterPro"/>
</dbReference>
<dbReference type="GO" id="GO:0016020">
    <property type="term" value="C:membrane"/>
    <property type="evidence" value="ECO:0007669"/>
    <property type="project" value="UniProtKB-SubCell"/>
</dbReference>
<keyword evidence="3 6" id="KW-1133">Transmembrane helix</keyword>
<evidence type="ECO:0000313" key="10">
    <source>
        <dbReference type="Proteomes" id="UP000242188"/>
    </source>
</evidence>
<dbReference type="InterPro" id="IPR036719">
    <property type="entry name" value="Neuro-gated_channel_TM_sf"/>
</dbReference>
<feature type="transmembrane region" description="Helical" evidence="6">
    <location>
        <begin position="282"/>
        <end position="304"/>
    </location>
</feature>
<protein>
    <submittedName>
        <fullName evidence="9">CHRNA7-FAM7A fusion protein</fullName>
    </submittedName>
</protein>
<reference evidence="9 10" key="1">
    <citation type="journal article" date="2017" name="Nat. Ecol. Evol.">
        <title>Scallop genome provides insights into evolution of bilaterian karyotype and development.</title>
        <authorList>
            <person name="Wang S."/>
            <person name="Zhang J."/>
            <person name="Jiao W."/>
            <person name="Li J."/>
            <person name="Xun X."/>
            <person name="Sun Y."/>
            <person name="Guo X."/>
            <person name="Huan P."/>
            <person name="Dong B."/>
            <person name="Zhang L."/>
            <person name="Hu X."/>
            <person name="Sun X."/>
            <person name="Wang J."/>
            <person name="Zhao C."/>
            <person name="Wang Y."/>
            <person name="Wang D."/>
            <person name="Huang X."/>
            <person name="Wang R."/>
            <person name="Lv J."/>
            <person name="Li Y."/>
            <person name="Zhang Z."/>
            <person name="Liu B."/>
            <person name="Lu W."/>
            <person name="Hui Y."/>
            <person name="Liang J."/>
            <person name="Zhou Z."/>
            <person name="Hou R."/>
            <person name="Li X."/>
            <person name="Liu Y."/>
            <person name="Li H."/>
            <person name="Ning X."/>
            <person name="Lin Y."/>
            <person name="Zhao L."/>
            <person name="Xing Q."/>
            <person name="Dou J."/>
            <person name="Li Y."/>
            <person name="Mao J."/>
            <person name="Guo H."/>
            <person name="Dou H."/>
            <person name="Li T."/>
            <person name="Mu C."/>
            <person name="Jiang W."/>
            <person name="Fu Q."/>
            <person name="Fu X."/>
            <person name="Miao Y."/>
            <person name="Liu J."/>
            <person name="Yu Q."/>
            <person name="Li R."/>
            <person name="Liao H."/>
            <person name="Li X."/>
            <person name="Kong Y."/>
            <person name="Jiang Z."/>
            <person name="Chourrout D."/>
            <person name="Li R."/>
            <person name="Bao Z."/>
        </authorList>
    </citation>
    <scope>NUCLEOTIDE SEQUENCE [LARGE SCALE GENOMIC DNA]</scope>
    <source>
        <strain evidence="9 10">PY_sf001</strain>
    </source>
</reference>
<dbReference type="AlphaFoldDB" id="A0A210Q3Z2"/>
<dbReference type="CDD" id="cd19051">
    <property type="entry name" value="LGIC_TM_cation"/>
    <property type="match status" value="1"/>
</dbReference>
<dbReference type="InterPro" id="IPR038050">
    <property type="entry name" value="Neuro_actylchol_rec"/>
</dbReference>
<keyword evidence="2 6" id="KW-0812">Transmembrane</keyword>
<keyword evidence="4 6" id="KW-0472">Membrane</keyword>
<dbReference type="Gene3D" id="1.20.58.390">
    <property type="entry name" value="Neurotransmitter-gated ion-channel transmembrane domain"/>
    <property type="match status" value="1"/>
</dbReference>
<dbReference type="InterPro" id="IPR006029">
    <property type="entry name" value="Neurotrans-gated_channel_TM"/>
</dbReference>
<feature type="region of interest" description="Disordered" evidence="5">
    <location>
        <begin position="219"/>
        <end position="250"/>
    </location>
</feature>
<name>A0A210Q3Z2_MIZYE</name>
<evidence type="ECO:0000256" key="3">
    <source>
        <dbReference type="ARBA" id="ARBA00022989"/>
    </source>
</evidence>
<dbReference type="Proteomes" id="UP000242188">
    <property type="component" value="Unassembled WGS sequence"/>
</dbReference>
<dbReference type="InterPro" id="IPR006201">
    <property type="entry name" value="Neur_channel"/>
</dbReference>
<feature type="transmembrane region" description="Helical" evidence="6">
    <location>
        <begin position="169"/>
        <end position="192"/>
    </location>
</feature>
<feature type="transmembrane region" description="Helical" evidence="6">
    <location>
        <begin position="138"/>
        <end position="157"/>
    </location>
</feature>
<dbReference type="CDD" id="cd18989">
    <property type="entry name" value="LGIC_ECD_cation"/>
    <property type="match status" value="1"/>
</dbReference>
<dbReference type="Gene3D" id="2.70.170.10">
    <property type="entry name" value="Neurotransmitter-gated ion-channel ligand-binding domain"/>
    <property type="match status" value="1"/>
</dbReference>
<accession>A0A210Q3Z2</accession>
<evidence type="ECO:0000256" key="2">
    <source>
        <dbReference type="ARBA" id="ARBA00022692"/>
    </source>
</evidence>
<dbReference type="InterPro" id="IPR036734">
    <property type="entry name" value="Neur_chan_lig-bd_sf"/>
</dbReference>
<dbReference type="OrthoDB" id="6099057at2759"/>
<dbReference type="STRING" id="6573.A0A210Q3Z2"/>
<feature type="domain" description="Neurotransmitter-gated ion-channel transmembrane" evidence="8">
    <location>
        <begin position="112"/>
        <end position="197"/>
    </location>
</feature>
<evidence type="ECO:0000256" key="6">
    <source>
        <dbReference type="SAM" id="Phobius"/>
    </source>
</evidence>
<evidence type="ECO:0000259" key="8">
    <source>
        <dbReference type="Pfam" id="PF02932"/>
    </source>
</evidence>
<dbReference type="GO" id="GO:0005230">
    <property type="term" value="F:extracellular ligand-gated monoatomic ion channel activity"/>
    <property type="evidence" value="ECO:0007669"/>
    <property type="project" value="InterPro"/>
</dbReference>
<dbReference type="SUPFAM" id="SSF63712">
    <property type="entry name" value="Nicotinic receptor ligand binding domain-like"/>
    <property type="match status" value="1"/>
</dbReference>
<feature type="domain" description="Neurotransmitter-gated ion-channel ligand-binding" evidence="7">
    <location>
        <begin position="4"/>
        <end position="103"/>
    </location>
</feature>
<comment type="caution">
    <text evidence="9">The sequence shown here is derived from an EMBL/GenBank/DDBJ whole genome shotgun (WGS) entry which is preliminary data.</text>
</comment>